<dbReference type="Proteomes" id="UP000263014">
    <property type="component" value="Unassembled WGS sequence"/>
</dbReference>
<dbReference type="GO" id="GO:0006310">
    <property type="term" value="P:DNA recombination"/>
    <property type="evidence" value="ECO:0007669"/>
    <property type="project" value="UniProtKB-KW"/>
</dbReference>
<dbReference type="InterPro" id="IPR013762">
    <property type="entry name" value="Integrase-like_cat_sf"/>
</dbReference>
<organism evidence="5 6">
    <name type="scientific">Hungatella hathewayi</name>
    <dbReference type="NCBI Taxonomy" id="154046"/>
    <lineage>
        <taxon>Bacteria</taxon>
        <taxon>Bacillati</taxon>
        <taxon>Bacillota</taxon>
        <taxon>Clostridia</taxon>
        <taxon>Lachnospirales</taxon>
        <taxon>Lachnospiraceae</taxon>
        <taxon>Hungatella</taxon>
    </lineage>
</organism>
<keyword evidence="2" id="KW-0238">DNA-binding</keyword>
<evidence type="ECO:0000313" key="6">
    <source>
        <dbReference type="Proteomes" id="UP000263014"/>
    </source>
</evidence>
<dbReference type="PROSITE" id="PS51898">
    <property type="entry name" value="TYR_RECOMBINASE"/>
    <property type="match status" value="1"/>
</dbReference>
<evidence type="ECO:0000313" key="5">
    <source>
        <dbReference type="EMBL" id="RGI95315.1"/>
    </source>
</evidence>
<feature type="region of interest" description="Disordered" evidence="4">
    <location>
        <begin position="1"/>
        <end position="29"/>
    </location>
</feature>
<dbReference type="PANTHER" id="PTHR30349:SF41">
    <property type="entry name" value="INTEGRASE_RECOMBINASE PROTEIN MJ0367-RELATED"/>
    <property type="match status" value="1"/>
</dbReference>
<evidence type="ECO:0000256" key="1">
    <source>
        <dbReference type="ARBA" id="ARBA00008857"/>
    </source>
</evidence>
<name>A0A374NWN9_9FIRM</name>
<dbReference type="EMBL" id="QSON01000032">
    <property type="protein sequence ID" value="RGI95315.1"/>
    <property type="molecule type" value="Genomic_DNA"/>
</dbReference>
<dbReference type="InterPro" id="IPR011010">
    <property type="entry name" value="DNA_brk_join_enz"/>
</dbReference>
<evidence type="ECO:0000256" key="2">
    <source>
        <dbReference type="ARBA" id="ARBA00023125"/>
    </source>
</evidence>
<keyword evidence="3" id="KW-0233">DNA recombination</keyword>
<dbReference type="Gene3D" id="1.10.150.130">
    <property type="match status" value="1"/>
</dbReference>
<evidence type="ECO:0000256" key="4">
    <source>
        <dbReference type="SAM" id="MobiDB-lite"/>
    </source>
</evidence>
<comment type="similarity">
    <text evidence="1">Belongs to the 'phage' integrase family.</text>
</comment>
<proteinExistence type="inferred from homology"/>
<dbReference type="PANTHER" id="PTHR30349">
    <property type="entry name" value="PHAGE INTEGRASE-RELATED"/>
    <property type="match status" value="1"/>
</dbReference>
<dbReference type="AlphaFoldDB" id="A0A374NWN9"/>
<comment type="caution">
    <text evidence="5">The sequence shown here is derived from an EMBL/GenBank/DDBJ whole genome shotgun (WGS) entry which is preliminary data.</text>
</comment>
<dbReference type="Gene3D" id="1.10.443.10">
    <property type="entry name" value="Intergrase catalytic core"/>
    <property type="match status" value="1"/>
</dbReference>
<feature type="compositionally biased region" description="Basic and acidic residues" evidence="4">
    <location>
        <begin position="1"/>
        <end position="14"/>
    </location>
</feature>
<gene>
    <name evidence="5" type="ORF">DXD79_32140</name>
</gene>
<protein>
    <submittedName>
        <fullName evidence="5">Site-specific integrase</fullName>
    </submittedName>
</protein>
<dbReference type="GO" id="GO:0015074">
    <property type="term" value="P:DNA integration"/>
    <property type="evidence" value="ECO:0007669"/>
    <property type="project" value="InterPro"/>
</dbReference>
<dbReference type="Pfam" id="PF00589">
    <property type="entry name" value="Phage_integrase"/>
    <property type="match status" value="1"/>
</dbReference>
<reference evidence="5 6" key="1">
    <citation type="submission" date="2018-08" db="EMBL/GenBank/DDBJ databases">
        <title>A genome reference for cultivated species of the human gut microbiota.</title>
        <authorList>
            <person name="Zou Y."/>
            <person name="Xue W."/>
            <person name="Luo G."/>
        </authorList>
    </citation>
    <scope>NUCLEOTIDE SEQUENCE [LARGE SCALE GENOMIC DNA]</scope>
    <source>
        <strain evidence="5 6">TM09-12</strain>
    </source>
</reference>
<evidence type="ECO:0000256" key="3">
    <source>
        <dbReference type="ARBA" id="ARBA00023172"/>
    </source>
</evidence>
<dbReference type="InterPro" id="IPR050090">
    <property type="entry name" value="Tyrosine_recombinase_XerCD"/>
</dbReference>
<dbReference type="InterPro" id="IPR010998">
    <property type="entry name" value="Integrase_recombinase_N"/>
</dbReference>
<dbReference type="InterPro" id="IPR002104">
    <property type="entry name" value="Integrase_catalytic"/>
</dbReference>
<accession>A0A374NWN9</accession>
<dbReference type="GO" id="GO:0003677">
    <property type="term" value="F:DNA binding"/>
    <property type="evidence" value="ECO:0007669"/>
    <property type="project" value="UniProtKB-KW"/>
</dbReference>
<dbReference type="RefSeq" id="WP_118033345.1">
    <property type="nucleotide sequence ID" value="NZ_CABJBJ010000045.1"/>
</dbReference>
<dbReference type="CDD" id="cd01189">
    <property type="entry name" value="INT_ICEBs1_C_like"/>
    <property type="match status" value="1"/>
</dbReference>
<sequence length="403" mass="45995">MSKTKAEVKSKEQPQSKPRRSKGDGSLFKNSKGKWVARYKGKEFTGDVKSEVKARMDRYKILVQTGEAVTRKLTVQQYGEKFLYHKEQQNKRGKFKNSSLDRLERTFHKQIEESDLAKVLMCNLDGLQIQDFIDNLSSKYSISTIKKAYLFLQAMISFGIEMKDLPKSYDPLSIVELPDESVLEVKTKEIEIMPDEYLPKFKETAMARNPDGSLSYRYGPLLVFALNTGFREGELLALSKSGIMTVDGRRAYHVYETVSTVKNRDKDASTKTKRILTAPKYPRSVRTVPLNKEAEYCLDLMLGYYETSTVRDDLIVTTKTGLLPTARNIQLTLDRILKRAGLPHYGTHALRHTFATRLLRKTQNHQELKAVAELLGDDYKVVVKTYLHTEEQGKSGLVDLLTA</sequence>
<dbReference type="SUPFAM" id="SSF56349">
    <property type="entry name" value="DNA breaking-rejoining enzymes"/>
    <property type="match status" value="1"/>
</dbReference>